<proteinExistence type="predicted"/>
<gene>
    <name evidence="1" type="ORF">EDD60_13216</name>
</gene>
<sequence>MFLLIFSLAGCGSKDTEKDNDTISTQNMNLICEETVSPNKEYVTVDEDIVNFTVEIYQNKNNKILVNSKSNSEFFKPLQYELEYDKEITKSDIDIEWTTAMGNPNPTKDDQLGIAYVSISEDGKVFSKRKISFANKAIEIIEDTLNKK</sequence>
<dbReference type="Proteomes" id="UP000295515">
    <property type="component" value="Unassembled WGS sequence"/>
</dbReference>
<dbReference type="EMBL" id="SMCQ01000032">
    <property type="protein sequence ID" value="TCV91386.1"/>
    <property type="molecule type" value="Genomic_DNA"/>
</dbReference>
<evidence type="ECO:0000313" key="2">
    <source>
        <dbReference type="Proteomes" id="UP000295515"/>
    </source>
</evidence>
<dbReference type="AlphaFoldDB" id="A0A4R3YGS0"/>
<name>A0A4R3YGS0_9FIRM</name>
<reference evidence="1 2" key="1">
    <citation type="submission" date="2019-03" db="EMBL/GenBank/DDBJ databases">
        <title>Genomic Encyclopedia of Type Strains, Phase IV (KMG-IV): sequencing the most valuable type-strain genomes for metagenomic binning, comparative biology and taxonomic classification.</title>
        <authorList>
            <person name="Goeker M."/>
        </authorList>
    </citation>
    <scope>NUCLEOTIDE SEQUENCE [LARGE SCALE GENOMIC DNA]</scope>
    <source>
        <strain evidence="1 2">DSM 29487</strain>
    </source>
</reference>
<keyword evidence="2" id="KW-1185">Reference proteome</keyword>
<evidence type="ECO:0000313" key="1">
    <source>
        <dbReference type="EMBL" id="TCV91386.1"/>
    </source>
</evidence>
<comment type="caution">
    <text evidence="1">The sequence shown here is derived from an EMBL/GenBank/DDBJ whole genome shotgun (WGS) entry which is preliminary data.</text>
</comment>
<organism evidence="1 2">
    <name type="scientific">Longibaculum muris</name>
    <dbReference type="NCBI Taxonomy" id="1796628"/>
    <lineage>
        <taxon>Bacteria</taxon>
        <taxon>Bacillati</taxon>
        <taxon>Bacillota</taxon>
        <taxon>Erysipelotrichia</taxon>
        <taxon>Erysipelotrichales</taxon>
        <taxon>Coprobacillaceae</taxon>
        <taxon>Longibaculum</taxon>
    </lineage>
</organism>
<protein>
    <submittedName>
        <fullName evidence="1">Uncharacterized protein</fullName>
    </submittedName>
</protein>
<accession>A0A4R3YGS0</accession>